<evidence type="ECO:0000256" key="7">
    <source>
        <dbReference type="ARBA" id="ARBA00022989"/>
    </source>
</evidence>
<name>A0A6J4E610_9PSED</name>
<keyword evidence="6" id="KW-0653">Protein transport</keyword>
<evidence type="ECO:0000256" key="4">
    <source>
        <dbReference type="ARBA" id="ARBA00022519"/>
    </source>
</evidence>
<evidence type="ECO:0000256" key="3">
    <source>
        <dbReference type="ARBA" id="ARBA00022475"/>
    </source>
</evidence>
<dbReference type="Proteomes" id="UP001054892">
    <property type="component" value="Unassembled WGS sequence"/>
</dbReference>
<keyword evidence="13" id="KW-1185">Reference proteome</keyword>
<dbReference type="EMBL" id="AP023189">
    <property type="protein sequence ID" value="BCG25070.1"/>
    <property type="molecule type" value="Genomic_DNA"/>
</dbReference>
<dbReference type="EMBL" id="BQKM01000010">
    <property type="protein sequence ID" value="GJN54226.1"/>
    <property type="molecule type" value="Genomic_DNA"/>
</dbReference>
<sequence length="142" mass="14723">MRLVSRFNPAAWVQGTALAATLAGLVTWGLLLGDPGPQQAQALGQAPQPAPAAARDAAQWFASRASQLDVRLTGLFAGERGAVAILAVDDAPPRAFLAGESLGEGVRLDAIERDAVIIARGGETQRLSIARLPDAPPLPSLR</sequence>
<feature type="domain" description="Type II secretion system protein GspC N-terminal" evidence="9">
    <location>
        <begin position="48"/>
        <end position="128"/>
    </location>
</feature>
<evidence type="ECO:0000313" key="10">
    <source>
        <dbReference type="EMBL" id="BCG25070.1"/>
    </source>
</evidence>
<evidence type="ECO:0000313" key="12">
    <source>
        <dbReference type="Proteomes" id="UP000509383"/>
    </source>
</evidence>
<dbReference type="GO" id="GO:0015031">
    <property type="term" value="P:protein transport"/>
    <property type="evidence" value="ECO:0007669"/>
    <property type="project" value="UniProtKB-KW"/>
</dbReference>
<reference evidence="10 12" key="1">
    <citation type="submission" date="2020-05" db="EMBL/GenBank/DDBJ databases">
        <title>Characterization of novel class B3 metallo-beta-lactamase from novel Pseudomonas species.</title>
        <authorList>
            <person name="Yamada K."/>
            <person name="Aoki K."/>
            <person name="Ishii Y."/>
        </authorList>
    </citation>
    <scope>NUCLEOTIDE SEQUENCE [LARGE SCALE GENOMIC DNA]</scope>
    <source>
        <strain evidence="10 12">TUM18999</strain>
        <strain evidence="11 13">TUM20286</strain>
    </source>
</reference>
<evidence type="ECO:0000313" key="11">
    <source>
        <dbReference type="EMBL" id="GJN54226.1"/>
    </source>
</evidence>
<evidence type="ECO:0000256" key="6">
    <source>
        <dbReference type="ARBA" id="ARBA00022927"/>
    </source>
</evidence>
<dbReference type="KEGG" id="ptw:TUM18999_32610"/>
<evidence type="ECO:0000256" key="5">
    <source>
        <dbReference type="ARBA" id="ARBA00022692"/>
    </source>
</evidence>
<evidence type="ECO:0000313" key="13">
    <source>
        <dbReference type="Proteomes" id="UP001054892"/>
    </source>
</evidence>
<evidence type="ECO:0000259" key="9">
    <source>
        <dbReference type="Pfam" id="PF11356"/>
    </source>
</evidence>
<keyword evidence="4" id="KW-0997">Cell inner membrane</keyword>
<gene>
    <name evidence="10" type="ORF">TUM18999_32610</name>
    <name evidence="11" type="ORF">TUM20286_39780</name>
</gene>
<dbReference type="Gene3D" id="2.30.30.830">
    <property type="match status" value="1"/>
</dbReference>
<keyword evidence="8" id="KW-0472">Membrane</keyword>
<keyword evidence="7" id="KW-1133">Transmembrane helix</keyword>
<keyword evidence="3" id="KW-1003">Cell membrane</keyword>
<dbReference type="GO" id="GO:0005886">
    <property type="term" value="C:plasma membrane"/>
    <property type="evidence" value="ECO:0007669"/>
    <property type="project" value="UniProtKB-SubCell"/>
</dbReference>
<keyword evidence="2" id="KW-0813">Transport</keyword>
<organism evidence="10 12">
    <name type="scientific">Pseudomonas tohonis</name>
    <dbReference type="NCBI Taxonomy" id="2725477"/>
    <lineage>
        <taxon>Bacteria</taxon>
        <taxon>Pseudomonadati</taxon>
        <taxon>Pseudomonadota</taxon>
        <taxon>Gammaproteobacteria</taxon>
        <taxon>Pseudomonadales</taxon>
        <taxon>Pseudomonadaceae</taxon>
        <taxon>Pseudomonas</taxon>
    </lineage>
</organism>
<proteinExistence type="predicted"/>
<keyword evidence="5" id="KW-0812">Transmembrane</keyword>
<evidence type="ECO:0000256" key="2">
    <source>
        <dbReference type="ARBA" id="ARBA00022448"/>
    </source>
</evidence>
<evidence type="ECO:0000256" key="8">
    <source>
        <dbReference type="ARBA" id="ARBA00023136"/>
    </source>
</evidence>
<evidence type="ECO:0000256" key="1">
    <source>
        <dbReference type="ARBA" id="ARBA00004533"/>
    </source>
</evidence>
<dbReference type="Proteomes" id="UP000509383">
    <property type="component" value="Chromosome"/>
</dbReference>
<comment type="subcellular location">
    <subcellularLocation>
        <location evidence="1">Cell inner membrane</location>
    </subcellularLocation>
</comment>
<dbReference type="RefSeq" id="WP_173180204.1">
    <property type="nucleotide sequence ID" value="NZ_AP023189.1"/>
</dbReference>
<accession>A0A6J4E610</accession>
<dbReference type="Pfam" id="PF11356">
    <property type="entry name" value="T2SSC"/>
    <property type="match status" value="1"/>
</dbReference>
<dbReference type="AlphaFoldDB" id="A0A6J4E610"/>
<dbReference type="InterPro" id="IPR024961">
    <property type="entry name" value="T2SS_GspC_N"/>
</dbReference>
<protein>
    <recommendedName>
        <fullName evidence="9">Type II secretion system protein GspC N-terminal domain-containing protein</fullName>
    </recommendedName>
</protein>